<reference evidence="10 11" key="1">
    <citation type="submission" date="2018-12" db="EMBL/GenBank/DDBJ databases">
        <title>Sphingomonas sp. HMF7854 Genome sequencing and assembly.</title>
        <authorList>
            <person name="Cha I."/>
            <person name="Kang H."/>
            <person name="Kim H."/>
            <person name="Kang J."/>
            <person name="Joh K."/>
        </authorList>
    </citation>
    <scope>NUCLEOTIDE SEQUENCE [LARGE SCALE GENOMIC DNA]</scope>
    <source>
        <strain evidence="10 11">HMF7854</strain>
    </source>
</reference>
<feature type="transmembrane region" description="Helical" evidence="9">
    <location>
        <begin position="307"/>
        <end position="327"/>
    </location>
</feature>
<dbReference type="EC" id="3.4.22.-" evidence="10"/>
<evidence type="ECO:0000256" key="2">
    <source>
        <dbReference type="ARBA" id="ARBA00022475"/>
    </source>
</evidence>
<keyword evidence="3" id="KW-0645">Protease</keyword>
<dbReference type="AlphaFoldDB" id="A0A3R9WR76"/>
<dbReference type="NCBIfam" id="TIGR02602">
    <property type="entry name" value="8TM_EpsH"/>
    <property type="match status" value="1"/>
</dbReference>
<evidence type="ECO:0000313" key="10">
    <source>
        <dbReference type="EMBL" id="RST31456.1"/>
    </source>
</evidence>
<dbReference type="OrthoDB" id="9797363at2"/>
<dbReference type="GO" id="GO:0005886">
    <property type="term" value="C:plasma membrane"/>
    <property type="evidence" value="ECO:0007669"/>
    <property type="project" value="UniProtKB-SubCell"/>
</dbReference>
<evidence type="ECO:0000256" key="6">
    <source>
        <dbReference type="ARBA" id="ARBA00022989"/>
    </source>
</evidence>
<proteinExistence type="predicted"/>
<keyword evidence="6 9" id="KW-1133">Transmembrane helix</keyword>
<protein>
    <submittedName>
        <fullName evidence="10">Exosortase</fullName>
        <ecNumber evidence="10">3.4.22.-</ecNumber>
    </submittedName>
</protein>
<dbReference type="GO" id="GO:0008233">
    <property type="term" value="F:peptidase activity"/>
    <property type="evidence" value="ECO:0007669"/>
    <property type="project" value="UniProtKB-KW"/>
</dbReference>
<evidence type="ECO:0000256" key="7">
    <source>
        <dbReference type="ARBA" id="ARBA00023136"/>
    </source>
</evidence>
<feature type="transmembrane region" description="Helical" evidence="9">
    <location>
        <begin position="122"/>
        <end position="140"/>
    </location>
</feature>
<dbReference type="NCBIfam" id="TIGR04178">
    <property type="entry name" value="exo_archaeo"/>
    <property type="match status" value="1"/>
</dbReference>
<accession>A0A3R9WR76</accession>
<keyword evidence="7 9" id="KW-0472">Membrane</keyword>
<dbReference type="InterPro" id="IPR026392">
    <property type="entry name" value="Exo/Archaeosortase_dom"/>
</dbReference>
<comment type="subcellular location">
    <subcellularLocation>
        <location evidence="1">Cell membrane</location>
        <topology evidence="1">Multi-pass membrane protein</topology>
    </subcellularLocation>
</comment>
<feature type="transmembrane region" description="Helical" evidence="9">
    <location>
        <begin position="206"/>
        <end position="227"/>
    </location>
</feature>
<evidence type="ECO:0000256" key="3">
    <source>
        <dbReference type="ARBA" id="ARBA00022670"/>
    </source>
</evidence>
<feature type="region of interest" description="Disordered" evidence="8">
    <location>
        <begin position="1"/>
        <end position="53"/>
    </location>
</feature>
<evidence type="ECO:0000256" key="5">
    <source>
        <dbReference type="ARBA" id="ARBA00022801"/>
    </source>
</evidence>
<name>A0A3R9WR76_9SPHN</name>
<dbReference type="Proteomes" id="UP000274661">
    <property type="component" value="Unassembled WGS sequence"/>
</dbReference>
<dbReference type="InterPro" id="IPR013426">
    <property type="entry name" value="EpsH-like"/>
</dbReference>
<evidence type="ECO:0000313" key="11">
    <source>
        <dbReference type="Proteomes" id="UP000274661"/>
    </source>
</evidence>
<feature type="transmembrane region" description="Helical" evidence="9">
    <location>
        <begin position="61"/>
        <end position="82"/>
    </location>
</feature>
<evidence type="ECO:0000256" key="8">
    <source>
        <dbReference type="SAM" id="MobiDB-lite"/>
    </source>
</evidence>
<evidence type="ECO:0000256" key="9">
    <source>
        <dbReference type="SAM" id="Phobius"/>
    </source>
</evidence>
<organism evidence="10 11">
    <name type="scientific">Sphingomonas ginkgonis</name>
    <dbReference type="NCBI Taxonomy" id="2315330"/>
    <lineage>
        <taxon>Bacteria</taxon>
        <taxon>Pseudomonadati</taxon>
        <taxon>Pseudomonadota</taxon>
        <taxon>Alphaproteobacteria</taxon>
        <taxon>Sphingomonadales</taxon>
        <taxon>Sphingomonadaceae</taxon>
        <taxon>Sphingomonas</taxon>
    </lineage>
</organism>
<dbReference type="GO" id="GO:0006508">
    <property type="term" value="P:proteolysis"/>
    <property type="evidence" value="ECO:0007669"/>
    <property type="project" value="UniProtKB-KW"/>
</dbReference>
<feature type="transmembrane region" description="Helical" evidence="9">
    <location>
        <begin position="233"/>
        <end position="255"/>
    </location>
</feature>
<sequence length="336" mass="35772">MAASASRWNSRGGCSTRSAGATTSSSCRIPPGTAMHHRRPSMSAELASSPSLRPSATRSRIAVPPGAAPVLLGLALLVIPTLVSLARLHWSTESGAHGPLILVSGLWLLWRERAAIDWRPGSIRTAWLFLLAPLLLAYVYGRSLALLGTESLALYFVLLLLGFFYWGPATMRRLWFPILYLAFLIKPPFGLVAEATQPLKIAISQLSVSLLHAFGLPIGASGVAIQIAQYELLVRQACSGLGSLLTLLAMGLLFVHLSRPAGRNPALFLLLAIIPIALLANFLRVLGLILLTYYVGDGVAQSFAHDLAGLVSFSLAMLGMFAVDSLLRTGRGGASA</sequence>
<dbReference type="EMBL" id="RWJF01000001">
    <property type="protein sequence ID" value="RST31456.1"/>
    <property type="molecule type" value="Genomic_DNA"/>
</dbReference>
<evidence type="ECO:0000256" key="4">
    <source>
        <dbReference type="ARBA" id="ARBA00022692"/>
    </source>
</evidence>
<keyword evidence="5 10" id="KW-0378">Hydrolase</keyword>
<dbReference type="Pfam" id="PF09721">
    <property type="entry name" value="Exosortase_EpsH"/>
    <property type="match status" value="1"/>
</dbReference>
<feature type="transmembrane region" description="Helical" evidence="9">
    <location>
        <begin position="152"/>
        <end position="168"/>
    </location>
</feature>
<feature type="transmembrane region" description="Helical" evidence="9">
    <location>
        <begin position="174"/>
        <end position="194"/>
    </location>
</feature>
<feature type="transmembrane region" description="Helical" evidence="9">
    <location>
        <begin position="267"/>
        <end position="295"/>
    </location>
</feature>
<dbReference type="InterPro" id="IPR019127">
    <property type="entry name" value="Exosortase"/>
</dbReference>
<gene>
    <name evidence="10" type="primary">xrt</name>
    <name evidence="10" type="ORF">HMF7854_11870</name>
</gene>
<evidence type="ECO:0000256" key="1">
    <source>
        <dbReference type="ARBA" id="ARBA00004651"/>
    </source>
</evidence>
<comment type="caution">
    <text evidence="10">The sequence shown here is derived from an EMBL/GenBank/DDBJ whole genome shotgun (WGS) entry which is preliminary data.</text>
</comment>
<feature type="compositionally biased region" description="Low complexity" evidence="8">
    <location>
        <begin position="12"/>
        <end position="28"/>
    </location>
</feature>
<keyword evidence="11" id="KW-1185">Reference proteome</keyword>
<keyword evidence="2" id="KW-1003">Cell membrane</keyword>
<keyword evidence="4 9" id="KW-0812">Transmembrane</keyword>